<gene>
    <name evidence="4" type="ORF">PA905_43070</name>
</gene>
<evidence type="ECO:0000313" key="4">
    <source>
        <dbReference type="EMBL" id="GDZ95876.1"/>
    </source>
</evidence>
<dbReference type="SUPFAM" id="SSF52418">
    <property type="entry name" value="Nucleoside phosphorylase/phosphoribosyltransferase catalytic domain"/>
    <property type="match status" value="1"/>
</dbReference>
<accession>A0A4P5ZIA2</accession>
<dbReference type="GO" id="GO:0000162">
    <property type="term" value="P:L-tryptophan biosynthetic process"/>
    <property type="evidence" value="ECO:0007669"/>
    <property type="project" value="InterPro"/>
</dbReference>
<organism evidence="4 5">
    <name type="scientific">Planktothrix agardhii CCAP 1459/11A</name>
    <dbReference type="NCBI Taxonomy" id="282420"/>
    <lineage>
        <taxon>Bacteria</taxon>
        <taxon>Bacillati</taxon>
        <taxon>Cyanobacteriota</taxon>
        <taxon>Cyanophyceae</taxon>
        <taxon>Oscillatoriophycideae</taxon>
        <taxon>Oscillatoriales</taxon>
        <taxon>Microcoleaceae</taxon>
        <taxon>Planktothrix</taxon>
    </lineage>
</organism>
<dbReference type="InterPro" id="IPR005940">
    <property type="entry name" value="Anthranilate_Pribosyl_Tfrase"/>
</dbReference>
<evidence type="ECO:0000256" key="1">
    <source>
        <dbReference type="ARBA" id="ARBA00022676"/>
    </source>
</evidence>
<dbReference type="Proteomes" id="UP000299794">
    <property type="component" value="Unassembled WGS sequence"/>
</dbReference>
<dbReference type="GO" id="GO:0005829">
    <property type="term" value="C:cytosol"/>
    <property type="evidence" value="ECO:0007669"/>
    <property type="project" value="TreeGrafter"/>
</dbReference>
<protein>
    <submittedName>
        <fullName evidence="4">Glycosyl transferase family protein</fullName>
    </submittedName>
</protein>
<dbReference type="Pfam" id="PF02885">
    <property type="entry name" value="Glycos_trans_3N"/>
    <property type="match status" value="1"/>
</dbReference>
<dbReference type="NCBIfam" id="NF005635">
    <property type="entry name" value="PRK07394.1"/>
    <property type="match status" value="1"/>
</dbReference>
<dbReference type="InterPro" id="IPR035902">
    <property type="entry name" value="Nuc_phospho_transferase"/>
</dbReference>
<reference evidence="5" key="1">
    <citation type="submission" date="2019-02" db="EMBL/GenBank/DDBJ databases">
        <title>Draft genome sequence of Planktothrix agardhii NIES-905.</title>
        <authorList>
            <person name="Yamaguchi H."/>
            <person name="Suzuki S."/>
            <person name="Kawachi M."/>
        </authorList>
    </citation>
    <scope>NUCLEOTIDE SEQUENCE [LARGE SCALE GENOMIC DNA]</scope>
    <source>
        <strain evidence="5">CCAP 1459/11A</strain>
    </source>
</reference>
<dbReference type="EMBL" id="BJCD01000068">
    <property type="protein sequence ID" value="GDZ95876.1"/>
    <property type="molecule type" value="Genomic_DNA"/>
</dbReference>
<dbReference type="Gene3D" id="1.20.970.10">
    <property type="entry name" value="Transferase, Pyrimidine Nucleoside Phosphorylase, Chain C"/>
    <property type="match status" value="1"/>
</dbReference>
<dbReference type="PANTHER" id="PTHR43285">
    <property type="entry name" value="ANTHRANILATE PHOSPHORIBOSYLTRANSFERASE"/>
    <property type="match status" value="1"/>
</dbReference>
<dbReference type="InterPro" id="IPR017459">
    <property type="entry name" value="Glycosyl_Trfase_fam3_N_dom"/>
</dbReference>
<evidence type="ECO:0000313" key="5">
    <source>
        <dbReference type="Proteomes" id="UP000299794"/>
    </source>
</evidence>
<keyword evidence="1" id="KW-0328">Glycosyltransferase</keyword>
<evidence type="ECO:0000259" key="3">
    <source>
        <dbReference type="Pfam" id="PF02885"/>
    </source>
</evidence>
<dbReference type="PANTHER" id="PTHR43285:SF3">
    <property type="entry name" value="SLL1634 PROTEIN"/>
    <property type="match status" value="1"/>
</dbReference>
<keyword evidence="2 4" id="KW-0808">Transferase</keyword>
<dbReference type="RefSeq" id="WP_141295922.1">
    <property type="nucleotide sequence ID" value="NZ_BJCD01000068.1"/>
</dbReference>
<proteinExistence type="predicted"/>
<dbReference type="InterPro" id="IPR036320">
    <property type="entry name" value="Glycosyl_Trfase_fam3_N_dom_sf"/>
</dbReference>
<dbReference type="AlphaFoldDB" id="A0A4P5ZIA2"/>
<dbReference type="SUPFAM" id="SSF47648">
    <property type="entry name" value="Nucleoside phosphorylase/phosphoribosyltransferase N-terminal domain"/>
    <property type="match status" value="1"/>
</dbReference>
<name>A0A4P5ZIA2_PLAAG</name>
<evidence type="ECO:0000256" key="2">
    <source>
        <dbReference type="ARBA" id="ARBA00022679"/>
    </source>
</evidence>
<sequence>MSDRFRDLLRQVGSGTHTSEALTRSQAAEAMRLMLLEEATPAQIGAFLIAHRIRRPTGEELAGMLDAYEEIGPQLQSVTSAPFVLGCPYDGRSRTAPMAPLTALILVTAGVRVILHGGQRMPTKEGIPLIEVWQGLGLDWSKLSLAQVQKVFAELGLGFVYLPQHFLAAEKLVTYRREIGKRPPLATMELIWKPYLGQATVVCGYVHPPTETMFREAFRWRGETEFITVKGLEGSCDLPRDRTCIIGLHQPGQQTQIVKDPTKILTKNPILDDVFFERLLLHPRDYGFDGREVTLSSTPILIEQIQTVLKGQSSEFMKATLWNGGFYLWRSGVCQDLESGLSSVESLITEGKVQAKLQEIQNYFFNGDLK</sequence>
<comment type="caution">
    <text evidence="4">The sequence shown here is derived from an EMBL/GenBank/DDBJ whole genome shotgun (WGS) entry which is preliminary data.</text>
</comment>
<dbReference type="Gene3D" id="3.40.1030.10">
    <property type="entry name" value="Nucleoside phosphorylase/phosphoribosyltransferase catalytic domain"/>
    <property type="match status" value="1"/>
</dbReference>
<dbReference type="GO" id="GO:0004048">
    <property type="term" value="F:anthranilate phosphoribosyltransferase activity"/>
    <property type="evidence" value="ECO:0007669"/>
    <property type="project" value="InterPro"/>
</dbReference>
<feature type="domain" description="Glycosyl transferase family 3 N-terminal" evidence="3">
    <location>
        <begin position="6"/>
        <end position="68"/>
    </location>
</feature>